<keyword evidence="1" id="KW-0812">Transmembrane</keyword>
<dbReference type="GO" id="GO:0071004">
    <property type="term" value="C:U2-type prespliceosome"/>
    <property type="evidence" value="ECO:0007669"/>
    <property type="project" value="TreeGrafter"/>
</dbReference>
<dbReference type="PROSITE" id="PS50128">
    <property type="entry name" value="SURP"/>
    <property type="match status" value="4"/>
</dbReference>
<keyword evidence="5" id="KW-1185">Reference proteome</keyword>
<feature type="transmembrane region" description="Helical" evidence="1">
    <location>
        <begin position="83"/>
        <end position="100"/>
    </location>
</feature>
<dbReference type="PROSITE" id="PS50053">
    <property type="entry name" value="UBIQUITIN_2"/>
    <property type="match status" value="1"/>
</dbReference>
<dbReference type="GO" id="GO:0045292">
    <property type="term" value="P:mRNA cis splicing, via spliceosome"/>
    <property type="evidence" value="ECO:0007669"/>
    <property type="project" value="InterPro"/>
</dbReference>
<feature type="domain" description="SURP motif" evidence="3">
    <location>
        <begin position="660"/>
        <end position="702"/>
    </location>
</feature>
<dbReference type="PANTHER" id="PTHR15316">
    <property type="entry name" value="SPLICEOSOME ASSOCIATED PROTEIN 114/SWAP SPLICING FACTOR-RELATED"/>
    <property type="match status" value="1"/>
</dbReference>
<dbReference type="EMBL" id="JAEFBK010000012">
    <property type="protein sequence ID" value="KAG7541361.1"/>
    <property type="molecule type" value="Genomic_DNA"/>
</dbReference>
<dbReference type="GO" id="GO:0071013">
    <property type="term" value="C:catalytic step 2 spliceosome"/>
    <property type="evidence" value="ECO:0007669"/>
    <property type="project" value="TreeGrafter"/>
</dbReference>
<evidence type="ECO:0000256" key="1">
    <source>
        <dbReference type="SAM" id="Phobius"/>
    </source>
</evidence>
<feature type="domain" description="SURP motif" evidence="3">
    <location>
        <begin position="488"/>
        <end position="530"/>
    </location>
</feature>
<evidence type="ECO:0000259" key="3">
    <source>
        <dbReference type="PROSITE" id="PS50128"/>
    </source>
</evidence>
<dbReference type="GO" id="GO:0000381">
    <property type="term" value="P:regulation of alternative mRNA splicing, via spliceosome"/>
    <property type="evidence" value="ECO:0007669"/>
    <property type="project" value="TreeGrafter"/>
</dbReference>
<dbReference type="InterPro" id="IPR000061">
    <property type="entry name" value="Surp"/>
</dbReference>
<feature type="domain" description="SURP motif" evidence="3">
    <location>
        <begin position="295"/>
        <end position="338"/>
    </location>
</feature>
<dbReference type="SMART" id="SM00648">
    <property type="entry name" value="SWAP"/>
    <property type="match status" value="4"/>
</dbReference>
<organism evidence="4 5">
    <name type="scientific">Arabidopsis thaliana x Arabidopsis arenosa</name>
    <dbReference type="NCBI Taxonomy" id="1240361"/>
    <lineage>
        <taxon>Eukaryota</taxon>
        <taxon>Viridiplantae</taxon>
        <taxon>Streptophyta</taxon>
        <taxon>Embryophyta</taxon>
        <taxon>Tracheophyta</taxon>
        <taxon>Spermatophyta</taxon>
        <taxon>Magnoliopsida</taxon>
        <taxon>eudicotyledons</taxon>
        <taxon>Gunneridae</taxon>
        <taxon>Pentapetalae</taxon>
        <taxon>rosids</taxon>
        <taxon>malvids</taxon>
        <taxon>Brassicales</taxon>
        <taxon>Brassicaceae</taxon>
        <taxon>Camelineae</taxon>
        <taxon>Arabidopsis</taxon>
    </lineage>
</organism>
<dbReference type="GO" id="GO:0005686">
    <property type="term" value="C:U2 snRNP"/>
    <property type="evidence" value="ECO:0007669"/>
    <property type="project" value="TreeGrafter"/>
</dbReference>
<dbReference type="Proteomes" id="UP000694240">
    <property type="component" value="Chromosome 12"/>
</dbReference>
<proteinExistence type="predicted"/>
<feature type="domain" description="Ubiquitin-like" evidence="2">
    <location>
        <begin position="850"/>
        <end position="903"/>
    </location>
</feature>
<dbReference type="InterPro" id="IPR000626">
    <property type="entry name" value="Ubiquitin-like_dom"/>
</dbReference>
<reference evidence="4 5" key="1">
    <citation type="submission" date="2020-12" db="EMBL/GenBank/DDBJ databases">
        <title>Concerted genomic and epigenomic changes stabilize Arabidopsis allopolyploids.</title>
        <authorList>
            <person name="Chen Z."/>
        </authorList>
    </citation>
    <scope>NUCLEOTIDE SEQUENCE [LARGE SCALE GENOMIC DNA]</scope>
    <source>
        <strain evidence="4">Allo738</strain>
        <tissue evidence="4">Leaf</tissue>
    </source>
</reference>
<feature type="transmembrane region" description="Helical" evidence="1">
    <location>
        <begin position="12"/>
        <end position="37"/>
    </location>
</feature>
<evidence type="ECO:0000313" key="4">
    <source>
        <dbReference type="EMBL" id="KAG7541361.1"/>
    </source>
</evidence>
<sequence length="905" mass="103072">MSFCYPSSPRKLAMTVAFFASGAALFAIGIHFSYLNVAPQQARTKARNDFVKERLRQKQGKLFQVAWLTNTGFTYDLRNLSKVCSALILLILLLFAWFMWSKKVIENHSLAGRGISLDIHPDNPPATHKPHSPAFTYCVTRLSALFVARYGWSFGMDLIEKVGKNPLFDFMKRDNESFSYKHFVKLYKRVVVPCTDSSITASALSAFLDLVQFDKPDEELETDLLAFLAGVDIFATNDHYDLCSPIIIMYFHPRRVSQLTRNQCGAQDIQPDASATHETNLGPPPIRIPLKELCIIKLTAMFEVRYGNSFRRALMMRVLTNPLFEFLFFRRVSLSPQLESMDPTEIRFNIFYVLVKAYERVLLPSKELRKRNVARMEAVLELFFNILQLKKKLDGEVEAAMIDLHAFVFGVDCFSHIGVAAFSAIMPPPERFSVMMKPDMLVQLPLGFQLFSDQYQCLGDNLSLPPPIQQPLSFRVPPTGISLKQLLIIKLTVQFEVRFGSVFFYDLMERVMMNPWFNFLLHYDSLYTFYEGLGAAYSSVLKRSKKLKKSDACRKTVLEDFFNLVQLERLEEEAAMIDLHTFVFGIDCLAHMENVQYSAVMSEPERPSVMINRQTHTQPPLRIPVSECPVQRQGVVPLRRRRTYKFLFGLGRITLKQLGVLKFTAMFVARYGLLFCRDLMKKVGGIYDFEFMEPTNSKFALYDEVLDAYSRVIRPCDDDACTADVVAGFLGRLELKKLYVDGESNIDMHAFSSGVEYFADKEDVGYCDLVPPAEPLLSIMKEIPPLRYGCSMEKMQTARSGEREAKRRKFDALVPEDQFLAQNPGPYWIRIRVSGADDYGGVFEIGNMGELSLSDKVASLKMRIGLTIQIPAHRQMLSGKAGVLEDNRSLAHYNVGAGEILTVSW</sequence>
<dbReference type="GO" id="GO:0003723">
    <property type="term" value="F:RNA binding"/>
    <property type="evidence" value="ECO:0007669"/>
    <property type="project" value="InterPro"/>
</dbReference>
<dbReference type="InterPro" id="IPR045146">
    <property type="entry name" value="SF3A1"/>
</dbReference>
<gene>
    <name evidence="4" type="ORF">ISN45_Aa07g014710</name>
</gene>
<dbReference type="AlphaFoldDB" id="A0A8T1Y4Z8"/>
<keyword evidence="1" id="KW-0472">Membrane</keyword>
<name>A0A8T1Y4Z8_9BRAS</name>
<dbReference type="Pfam" id="PF00240">
    <property type="entry name" value="ubiquitin"/>
    <property type="match status" value="1"/>
</dbReference>
<comment type="caution">
    <text evidence="4">The sequence shown here is derived from an EMBL/GenBank/DDBJ whole genome shotgun (WGS) entry which is preliminary data.</text>
</comment>
<protein>
    <submittedName>
        <fullName evidence="4">Ubiquitin domain</fullName>
    </submittedName>
</protein>
<dbReference type="PANTHER" id="PTHR15316:SF1">
    <property type="entry name" value="SPLICING FACTOR 3A SUBUNIT 1"/>
    <property type="match status" value="1"/>
</dbReference>
<dbReference type="Pfam" id="PF01805">
    <property type="entry name" value="Surp"/>
    <property type="match status" value="4"/>
</dbReference>
<accession>A0A8T1Y4Z8</accession>
<keyword evidence="1" id="KW-1133">Transmembrane helix</keyword>
<evidence type="ECO:0000259" key="2">
    <source>
        <dbReference type="PROSITE" id="PS50053"/>
    </source>
</evidence>
<evidence type="ECO:0000313" key="5">
    <source>
        <dbReference type="Proteomes" id="UP000694240"/>
    </source>
</evidence>
<feature type="domain" description="SURP motif" evidence="3">
    <location>
        <begin position="139"/>
        <end position="181"/>
    </location>
</feature>